<evidence type="ECO:0000313" key="1">
    <source>
        <dbReference type="EMBL" id="MEV8465924.1"/>
    </source>
</evidence>
<dbReference type="EMBL" id="JBFBVU010000003">
    <property type="protein sequence ID" value="MEV8465924.1"/>
    <property type="molecule type" value="Genomic_DNA"/>
</dbReference>
<keyword evidence="2" id="KW-1185">Reference proteome</keyword>
<protein>
    <recommendedName>
        <fullName evidence="3">Flagellar assembly protein FliH/Type III secretion system HrpE domain-containing protein</fullName>
    </recommendedName>
</protein>
<sequence length="198" mass="21454">MATSPRTGISLRDFSVRASEPDQFDGDMATTEGLKLEAFENGYKSGWDDARNALEADKLSFCSTVQDAIEASKATYEAACQDIVQDLEPLLCGLARKTLPRVAQTHFAEIVLDLIRDSLANSGDAQLEIQANASTRTEVAALLPPEMAEAVQISTDGDLTDGQVITSLNGATRLTDVSRMLGEIETHIESFFASHRKE</sequence>
<gene>
    <name evidence="1" type="ORF">AB0T83_03900</name>
</gene>
<reference evidence="1 2" key="1">
    <citation type="submission" date="2024-07" db="EMBL/GenBank/DDBJ databases">
        <authorList>
            <person name="Kang M."/>
        </authorList>
    </citation>
    <scope>NUCLEOTIDE SEQUENCE [LARGE SCALE GENOMIC DNA]</scope>
    <source>
        <strain evidence="1 2">DFM31</strain>
    </source>
</reference>
<evidence type="ECO:0000313" key="2">
    <source>
        <dbReference type="Proteomes" id="UP001553161"/>
    </source>
</evidence>
<organism evidence="1 2">
    <name type="scientific">Meridianimarinicoccus marinus</name>
    <dbReference type="NCBI Taxonomy" id="3231483"/>
    <lineage>
        <taxon>Bacteria</taxon>
        <taxon>Pseudomonadati</taxon>
        <taxon>Pseudomonadota</taxon>
        <taxon>Alphaproteobacteria</taxon>
        <taxon>Rhodobacterales</taxon>
        <taxon>Paracoccaceae</taxon>
        <taxon>Meridianimarinicoccus</taxon>
    </lineage>
</organism>
<comment type="caution">
    <text evidence="1">The sequence shown here is derived from an EMBL/GenBank/DDBJ whole genome shotgun (WGS) entry which is preliminary data.</text>
</comment>
<evidence type="ECO:0008006" key="3">
    <source>
        <dbReference type="Google" id="ProtNLM"/>
    </source>
</evidence>
<dbReference type="Proteomes" id="UP001553161">
    <property type="component" value="Unassembled WGS sequence"/>
</dbReference>
<accession>A0ABV3L2Y1</accession>
<proteinExistence type="predicted"/>
<name>A0ABV3L2Y1_9RHOB</name>
<dbReference type="RefSeq" id="WP_366191735.1">
    <property type="nucleotide sequence ID" value="NZ_JBFBVU010000003.1"/>
</dbReference>